<dbReference type="Proteomes" id="UP000542674">
    <property type="component" value="Unassembled WGS sequence"/>
</dbReference>
<accession>A0A7W7WX42</accession>
<dbReference type="AlphaFoldDB" id="A0A7W7WX42"/>
<sequence>MTDPRRRVRATTKSFQDAAGTGRLPAVDDRRAGSLTVAAVLSDSRPPR</sequence>
<dbReference type="RefSeq" id="WP_184670102.1">
    <property type="nucleotide sequence ID" value="NZ_BAABAI010000005.1"/>
</dbReference>
<gene>
    <name evidence="2" type="ORF">F4559_003587</name>
</gene>
<evidence type="ECO:0000313" key="3">
    <source>
        <dbReference type="Proteomes" id="UP000542674"/>
    </source>
</evidence>
<evidence type="ECO:0000313" key="2">
    <source>
        <dbReference type="EMBL" id="MBB4966228.1"/>
    </source>
</evidence>
<proteinExistence type="predicted"/>
<name>A0A7W7WX42_9PSEU</name>
<evidence type="ECO:0000256" key="1">
    <source>
        <dbReference type="SAM" id="MobiDB-lite"/>
    </source>
</evidence>
<feature type="compositionally biased region" description="Basic residues" evidence="1">
    <location>
        <begin position="1"/>
        <end position="10"/>
    </location>
</feature>
<comment type="caution">
    <text evidence="2">The sequence shown here is derived from an EMBL/GenBank/DDBJ whole genome shotgun (WGS) entry which is preliminary data.</text>
</comment>
<organism evidence="2 3">
    <name type="scientific">Saccharothrix violaceirubra</name>
    <dbReference type="NCBI Taxonomy" id="413306"/>
    <lineage>
        <taxon>Bacteria</taxon>
        <taxon>Bacillati</taxon>
        <taxon>Actinomycetota</taxon>
        <taxon>Actinomycetes</taxon>
        <taxon>Pseudonocardiales</taxon>
        <taxon>Pseudonocardiaceae</taxon>
        <taxon>Saccharothrix</taxon>
    </lineage>
</organism>
<protein>
    <submittedName>
        <fullName evidence="2">Uncharacterized protein</fullName>
    </submittedName>
</protein>
<keyword evidence="3" id="KW-1185">Reference proteome</keyword>
<dbReference type="EMBL" id="JACHJS010000001">
    <property type="protein sequence ID" value="MBB4966228.1"/>
    <property type="molecule type" value="Genomic_DNA"/>
</dbReference>
<feature type="region of interest" description="Disordered" evidence="1">
    <location>
        <begin position="1"/>
        <end position="27"/>
    </location>
</feature>
<reference evidence="2 3" key="1">
    <citation type="submission" date="2020-08" db="EMBL/GenBank/DDBJ databases">
        <title>Sequencing the genomes of 1000 actinobacteria strains.</title>
        <authorList>
            <person name="Klenk H.-P."/>
        </authorList>
    </citation>
    <scope>NUCLEOTIDE SEQUENCE [LARGE SCALE GENOMIC DNA]</scope>
    <source>
        <strain evidence="2 3">DSM 45084</strain>
    </source>
</reference>